<reference evidence="1" key="1">
    <citation type="journal article" date="2022" name="bioRxiv">
        <title>Sequencing and chromosome-scale assembly of the giantPleurodeles waltlgenome.</title>
        <authorList>
            <person name="Brown T."/>
            <person name="Elewa A."/>
            <person name="Iarovenko S."/>
            <person name="Subramanian E."/>
            <person name="Araus A.J."/>
            <person name="Petzold A."/>
            <person name="Susuki M."/>
            <person name="Suzuki K.-i.T."/>
            <person name="Hayashi T."/>
            <person name="Toyoda A."/>
            <person name="Oliveira C."/>
            <person name="Osipova E."/>
            <person name="Leigh N.D."/>
            <person name="Simon A."/>
            <person name="Yun M.H."/>
        </authorList>
    </citation>
    <scope>NUCLEOTIDE SEQUENCE</scope>
    <source>
        <strain evidence="1">20211129_DDA</strain>
        <tissue evidence="1">Liver</tissue>
    </source>
</reference>
<organism evidence="1 2">
    <name type="scientific">Pleurodeles waltl</name>
    <name type="common">Iberian ribbed newt</name>
    <dbReference type="NCBI Taxonomy" id="8319"/>
    <lineage>
        <taxon>Eukaryota</taxon>
        <taxon>Metazoa</taxon>
        <taxon>Chordata</taxon>
        <taxon>Craniata</taxon>
        <taxon>Vertebrata</taxon>
        <taxon>Euteleostomi</taxon>
        <taxon>Amphibia</taxon>
        <taxon>Batrachia</taxon>
        <taxon>Caudata</taxon>
        <taxon>Salamandroidea</taxon>
        <taxon>Salamandridae</taxon>
        <taxon>Pleurodelinae</taxon>
        <taxon>Pleurodeles</taxon>
    </lineage>
</organism>
<evidence type="ECO:0000313" key="2">
    <source>
        <dbReference type="Proteomes" id="UP001066276"/>
    </source>
</evidence>
<dbReference type="AlphaFoldDB" id="A0AAV7M862"/>
<dbReference type="EMBL" id="JANPWB010000014">
    <property type="protein sequence ID" value="KAJ1099975.1"/>
    <property type="molecule type" value="Genomic_DNA"/>
</dbReference>
<dbReference type="Gene3D" id="3.30.70.1820">
    <property type="entry name" value="L1 transposable element, RRM domain"/>
    <property type="match status" value="1"/>
</dbReference>
<comment type="caution">
    <text evidence="1">The sequence shown here is derived from an EMBL/GenBank/DDBJ whole genome shotgun (WGS) entry which is preliminary data.</text>
</comment>
<name>A0AAV7M862_PLEWA</name>
<dbReference type="Proteomes" id="UP001066276">
    <property type="component" value="Chromosome 10"/>
</dbReference>
<keyword evidence="2" id="KW-1185">Reference proteome</keyword>
<gene>
    <name evidence="1" type="ORF">NDU88_005066</name>
</gene>
<sequence>MPSWKSSGKHSSQLLFSEALAQPKAIAMQGTSPGSAPSPAASPPLEATDCILQEIAEVGRRLETMDARISELTVASSSIRANIAGVRETVRTLDQRLTIMEDHVAVLPGQEAELRSLRAKVTDLENRSHRDNICLFSILEHKEGSDVKTFLKNLLPELAGLEYLPPLEFQRAHRIGPLHKATPTNHGPSSYASCGMNKLARPFWQPNPKDHSPLRDMKSGWWLISPDQQMKSRKHFLPFISNSET</sequence>
<evidence type="ECO:0000313" key="1">
    <source>
        <dbReference type="EMBL" id="KAJ1099975.1"/>
    </source>
</evidence>
<protein>
    <submittedName>
        <fullName evidence="1">Uncharacterized protein</fullName>
    </submittedName>
</protein>
<proteinExistence type="predicted"/>
<accession>A0AAV7M862</accession>